<evidence type="ECO:0000313" key="2">
    <source>
        <dbReference type="Proteomes" id="UP000032047"/>
    </source>
</evidence>
<gene>
    <name evidence="1" type="ORF">JV16_02465</name>
</gene>
<dbReference type="InterPro" id="IPR019718">
    <property type="entry name" value="DUF2602"/>
</dbReference>
<sequence>MMNRKDVLLRLNELFDTYCQECFVKRTFRKECGKSYAQSFCIQTCTVGEKIQQYGQLLVKQKT</sequence>
<evidence type="ECO:0000313" key="1">
    <source>
        <dbReference type="EMBL" id="KIP20320.1"/>
    </source>
</evidence>
<keyword evidence="2" id="KW-1185">Reference proteome</keyword>
<organism evidence="1 2">
    <name type="scientific">Anoxybacillus ayderensis</name>
    <dbReference type="NCBI Taxonomy" id="265546"/>
    <lineage>
        <taxon>Bacteria</taxon>
        <taxon>Bacillati</taxon>
        <taxon>Bacillota</taxon>
        <taxon>Bacilli</taxon>
        <taxon>Bacillales</taxon>
        <taxon>Anoxybacillaceae</taxon>
        <taxon>Anoxybacillus</taxon>
    </lineage>
</organism>
<dbReference type="EMBL" id="JXTG01000018">
    <property type="protein sequence ID" value="KIP20320.1"/>
    <property type="molecule type" value="Genomic_DNA"/>
</dbReference>
<dbReference type="Pfam" id="PF10782">
    <property type="entry name" value="zf-C2HCIx2C"/>
    <property type="match status" value="1"/>
</dbReference>
<dbReference type="AlphaFoldDB" id="A0A0D0G4R7"/>
<dbReference type="Proteomes" id="UP000032047">
    <property type="component" value="Unassembled WGS sequence"/>
</dbReference>
<name>A0A0D0G4R7_9BACL</name>
<dbReference type="PATRIC" id="fig|265546.4.peg.2478"/>
<evidence type="ECO:0008006" key="3">
    <source>
        <dbReference type="Google" id="ProtNLM"/>
    </source>
</evidence>
<comment type="caution">
    <text evidence="1">The sequence shown here is derived from an EMBL/GenBank/DDBJ whole genome shotgun (WGS) entry which is preliminary data.</text>
</comment>
<protein>
    <recommendedName>
        <fullName evidence="3">Zinc-finger domain-containing protein</fullName>
    </recommendedName>
</protein>
<reference evidence="1 2" key="1">
    <citation type="submission" date="2015-01" db="EMBL/GenBank/DDBJ databases">
        <title>Genome sequence of Anoxybacillus ayderensis strain AB04.</title>
        <authorList>
            <person name="Belduz A.O."/>
            <person name="Canakci S."/>
            <person name="Chan K.-G."/>
            <person name="Kahar U.M."/>
            <person name="Yaakob A.S."/>
            <person name="Chan C.S."/>
            <person name="Goh K.M."/>
        </authorList>
    </citation>
    <scope>NUCLEOTIDE SEQUENCE [LARGE SCALE GENOMIC DNA]</scope>
    <source>
        <strain evidence="1 2">AB04</strain>
    </source>
</reference>
<proteinExistence type="predicted"/>
<accession>A0A0D0G4R7</accession>